<dbReference type="RefSeq" id="WP_367640298.1">
    <property type="nucleotide sequence ID" value="NZ_JBFNQN010000015.1"/>
</dbReference>
<evidence type="ECO:0000313" key="3">
    <source>
        <dbReference type="Proteomes" id="UP001555826"/>
    </source>
</evidence>
<sequence>MTDIKLSKNPQFPTDRDQFTPPLGVGVDTIALRGPVDEQLIPLLEEHRLNRVRTNLDDPGTWTLRSGRTTIRVGAGDVRLGVNRRGNGPLELWIEFSMPRVLFGHNREALPLRQLSGLLAIVLNEIADELPVCDRRPDRYRITRLDLVRDFHQINDPASTLRAIARMPGARRARQVEWESRPGVTQTVERIVPQYWRTRCYDKRRELWAHAQRIGGVEADILRAWSHATTGRLRWELQLNSRFLLANPVSTTAVGDRVELVILAEDFFYRSGFGDVLTGRPTILREALNAMVAEGRAHEARNVVAYLTEQLLGTEPMLSHNPRDDARAVVNRLRLSPADLTDTDHLPRRLSFSDGTELVGEQALETPEER</sequence>
<organism evidence="2 3">
    <name type="scientific">Kineococcus endophyticus</name>
    <dbReference type="NCBI Taxonomy" id="1181883"/>
    <lineage>
        <taxon>Bacteria</taxon>
        <taxon>Bacillati</taxon>
        <taxon>Actinomycetota</taxon>
        <taxon>Actinomycetes</taxon>
        <taxon>Kineosporiales</taxon>
        <taxon>Kineosporiaceae</taxon>
        <taxon>Kineococcus</taxon>
    </lineage>
</organism>
<dbReference type="EMBL" id="JBFNQN010000015">
    <property type="protein sequence ID" value="MEW9267102.1"/>
    <property type="molecule type" value="Genomic_DNA"/>
</dbReference>
<comment type="caution">
    <text evidence="2">The sequence shown here is derived from an EMBL/GenBank/DDBJ whole genome shotgun (WGS) entry which is preliminary data.</text>
</comment>
<evidence type="ECO:0000313" key="2">
    <source>
        <dbReference type="EMBL" id="MEW9267102.1"/>
    </source>
</evidence>
<gene>
    <name evidence="2" type="ORF">AB1207_20310</name>
</gene>
<keyword evidence="3" id="KW-1185">Reference proteome</keyword>
<name>A0ABV3PD11_9ACTN</name>
<accession>A0ABV3PD11</accession>
<evidence type="ECO:0000256" key="1">
    <source>
        <dbReference type="SAM" id="MobiDB-lite"/>
    </source>
</evidence>
<reference evidence="2 3" key="1">
    <citation type="submission" date="2024-07" db="EMBL/GenBank/DDBJ databases">
        <authorList>
            <person name="Thanompreechachai J."/>
            <person name="Duangmal K."/>
        </authorList>
    </citation>
    <scope>NUCLEOTIDE SEQUENCE [LARGE SCALE GENOMIC DNA]</scope>
    <source>
        <strain evidence="2 3">KCTC 19886</strain>
    </source>
</reference>
<feature type="region of interest" description="Disordered" evidence="1">
    <location>
        <begin position="1"/>
        <end position="21"/>
    </location>
</feature>
<protein>
    <recommendedName>
        <fullName evidence="4">Replication-associated protein G2P N-terminal domain-containing protein</fullName>
    </recommendedName>
</protein>
<evidence type="ECO:0008006" key="4">
    <source>
        <dbReference type="Google" id="ProtNLM"/>
    </source>
</evidence>
<proteinExistence type="predicted"/>
<dbReference type="Proteomes" id="UP001555826">
    <property type="component" value="Unassembled WGS sequence"/>
</dbReference>